<keyword evidence="1" id="KW-0238">DNA-binding</keyword>
<reference evidence="1" key="1">
    <citation type="submission" date="2020-04" db="EMBL/GenBank/DDBJ databases">
        <authorList>
            <person name="Chiriac C."/>
            <person name="Salcher M."/>
            <person name="Ghai R."/>
            <person name="Kavagutti S V."/>
        </authorList>
    </citation>
    <scope>NUCLEOTIDE SEQUENCE</scope>
</reference>
<name>A0A6J5M2P9_9CAUD</name>
<organism evidence="1">
    <name type="scientific">uncultured Caudovirales phage</name>
    <dbReference type="NCBI Taxonomy" id="2100421"/>
    <lineage>
        <taxon>Viruses</taxon>
        <taxon>Duplodnaviria</taxon>
        <taxon>Heunggongvirae</taxon>
        <taxon>Uroviricota</taxon>
        <taxon>Caudoviricetes</taxon>
        <taxon>Peduoviridae</taxon>
        <taxon>Maltschvirus</taxon>
        <taxon>Maltschvirus maltsch</taxon>
    </lineage>
</organism>
<proteinExistence type="predicted"/>
<dbReference type="Gene3D" id="1.10.10.60">
    <property type="entry name" value="Homeodomain-like"/>
    <property type="match status" value="1"/>
</dbReference>
<evidence type="ECO:0000313" key="2">
    <source>
        <dbReference type="EMBL" id="CAB4156872.1"/>
    </source>
</evidence>
<keyword evidence="1" id="KW-0371">Homeobox</keyword>
<gene>
    <name evidence="1" type="ORF">UFOVP355_13</name>
    <name evidence="2" type="ORF">UFOVP677_13</name>
</gene>
<accession>A0A6J5M2P9</accession>
<evidence type="ECO:0000313" key="1">
    <source>
        <dbReference type="EMBL" id="CAB4139833.1"/>
    </source>
</evidence>
<dbReference type="GO" id="GO:0003677">
    <property type="term" value="F:DNA binding"/>
    <property type="evidence" value="ECO:0007669"/>
    <property type="project" value="UniProtKB-KW"/>
</dbReference>
<sequence length="156" mass="17928">MVFYRMSENTELTLDARQEKFLNWLCTPANGRVPSSQNQYAKTEGVDETTLRRWKKKPAFKQEWERRVNELQQSPERTQTLLDNLFQRALEGDNNSAKLYLQATGRLAPVQLQVEHSGKASELSDNELAELIAANAASEQRFRLETRTVKVNDGNN</sequence>
<dbReference type="EMBL" id="LR796647">
    <property type="protein sequence ID" value="CAB4156872.1"/>
    <property type="molecule type" value="Genomic_DNA"/>
</dbReference>
<dbReference type="EMBL" id="LR796366">
    <property type="protein sequence ID" value="CAB4139833.1"/>
    <property type="molecule type" value="Genomic_DNA"/>
</dbReference>
<protein>
    <submittedName>
        <fullName evidence="1">Homeodomain, phBC6A51-type</fullName>
    </submittedName>
</protein>